<comment type="caution">
    <text evidence="11">The sequence shown here is derived from an EMBL/GenBank/DDBJ whole genome shotgun (WGS) entry which is preliminary data.</text>
</comment>
<proteinExistence type="predicted"/>
<dbReference type="PROSITE" id="PS50157">
    <property type="entry name" value="ZINC_FINGER_C2H2_2"/>
    <property type="match status" value="13"/>
</dbReference>
<evidence type="ECO:0000256" key="7">
    <source>
        <dbReference type="ARBA" id="ARBA00023242"/>
    </source>
</evidence>
<evidence type="ECO:0000256" key="1">
    <source>
        <dbReference type="ARBA" id="ARBA00004123"/>
    </source>
</evidence>
<name>A0A9D4DYT9_DREPO</name>
<feature type="compositionally biased region" description="Polar residues" evidence="9">
    <location>
        <begin position="759"/>
        <end position="777"/>
    </location>
</feature>
<feature type="domain" description="C2H2-type" evidence="10">
    <location>
        <begin position="1029"/>
        <end position="1056"/>
    </location>
</feature>
<feature type="region of interest" description="Disordered" evidence="9">
    <location>
        <begin position="715"/>
        <end position="814"/>
    </location>
</feature>
<feature type="domain" description="C2H2-type" evidence="10">
    <location>
        <begin position="1000"/>
        <end position="1028"/>
    </location>
</feature>
<reference evidence="11" key="1">
    <citation type="journal article" date="2019" name="bioRxiv">
        <title>The Genome of the Zebra Mussel, Dreissena polymorpha: A Resource for Invasive Species Research.</title>
        <authorList>
            <person name="McCartney M.A."/>
            <person name="Auch B."/>
            <person name="Kono T."/>
            <person name="Mallez S."/>
            <person name="Zhang Y."/>
            <person name="Obille A."/>
            <person name="Becker A."/>
            <person name="Abrahante J.E."/>
            <person name="Garbe J."/>
            <person name="Badalamenti J.P."/>
            <person name="Herman A."/>
            <person name="Mangelson H."/>
            <person name="Liachko I."/>
            <person name="Sullivan S."/>
            <person name="Sone E.D."/>
            <person name="Koren S."/>
            <person name="Silverstein K.A.T."/>
            <person name="Beckman K.B."/>
            <person name="Gohl D.M."/>
        </authorList>
    </citation>
    <scope>NUCLEOTIDE SEQUENCE</scope>
    <source>
        <strain evidence="11">Duluth1</strain>
        <tissue evidence="11">Whole animal</tissue>
    </source>
</reference>
<feature type="domain" description="C2H2-type" evidence="10">
    <location>
        <begin position="950"/>
        <end position="978"/>
    </location>
</feature>
<gene>
    <name evidence="11" type="ORF">DPMN_170181</name>
</gene>
<feature type="compositionally biased region" description="Basic and acidic residues" evidence="9">
    <location>
        <begin position="778"/>
        <end position="791"/>
    </location>
</feature>
<evidence type="ECO:0000256" key="5">
    <source>
        <dbReference type="ARBA" id="ARBA00022833"/>
    </source>
</evidence>
<feature type="compositionally biased region" description="Polar residues" evidence="9">
    <location>
        <begin position="717"/>
        <end position="731"/>
    </location>
</feature>
<accession>A0A9D4DYT9</accession>
<keyword evidence="12" id="KW-1185">Reference proteome</keyword>
<feature type="compositionally biased region" description="Polar residues" evidence="9">
    <location>
        <begin position="307"/>
        <end position="323"/>
    </location>
</feature>
<dbReference type="OrthoDB" id="10015593at2759"/>
<dbReference type="FunFam" id="3.30.160.60:FF:000614">
    <property type="entry name" value="Zinc finger protein 142"/>
    <property type="match status" value="1"/>
</dbReference>
<organism evidence="11 12">
    <name type="scientific">Dreissena polymorpha</name>
    <name type="common">Zebra mussel</name>
    <name type="synonym">Mytilus polymorpha</name>
    <dbReference type="NCBI Taxonomy" id="45954"/>
    <lineage>
        <taxon>Eukaryota</taxon>
        <taxon>Metazoa</taxon>
        <taxon>Spiralia</taxon>
        <taxon>Lophotrochozoa</taxon>
        <taxon>Mollusca</taxon>
        <taxon>Bivalvia</taxon>
        <taxon>Autobranchia</taxon>
        <taxon>Heteroconchia</taxon>
        <taxon>Euheterodonta</taxon>
        <taxon>Imparidentia</taxon>
        <taxon>Neoheterodontei</taxon>
        <taxon>Myida</taxon>
        <taxon>Dreissenoidea</taxon>
        <taxon>Dreissenidae</taxon>
        <taxon>Dreissena</taxon>
    </lineage>
</organism>
<dbReference type="GO" id="GO:0000981">
    <property type="term" value="F:DNA-binding transcription factor activity, RNA polymerase II-specific"/>
    <property type="evidence" value="ECO:0007669"/>
    <property type="project" value="TreeGrafter"/>
</dbReference>
<dbReference type="SMART" id="SM00355">
    <property type="entry name" value="ZnF_C2H2"/>
    <property type="match status" value="18"/>
</dbReference>
<dbReference type="GO" id="GO:0008270">
    <property type="term" value="F:zinc ion binding"/>
    <property type="evidence" value="ECO:0007669"/>
    <property type="project" value="UniProtKB-KW"/>
</dbReference>
<protein>
    <recommendedName>
        <fullName evidence="10">C2H2-type domain-containing protein</fullName>
    </recommendedName>
</protein>
<feature type="compositionally biased region" description="Basic and acidic residues" evidence="9">
    <location>
        <begin position="732"/>
        <end position="749"/>
    </location>
</feature>
<evidence type="ECO:0000256" key="3">
    <source>
        <dbReference type="ARBA" id="ARBA00022737"/>
    </source>
</evidence>
<comment type="subcellular location">
    <subcellularLocation>
        <location evidence="1">Nucleus</location>
    </subcellularLocation>
</comment>
<dbReference type="Proteomes" id="UP000828390">
    <property type="component" value="Unassembled WGS sequence"/>
</dbReference>
<evidence type="ECO:0000259" key="10">
    <source>
        <dbReference type="PROSITE" id="PS50157"/>
    </source>
</evidence>
<dbReference type="Gene3D" id="3.30.160.60">
    <property type="entry name" value="Classic Zinc Finger"/>
    <property type="match status" value="10"/>
</dbReference>
<keyword evidence="5" id="KW-0862">Zinc</keyword>
<keyword evidence="2" id="KW-0479">Metal-binding</keyword>
<keyword evidence="3" id="KW-0677">Repeat</keyword>
<feature type="region of interest" description="Disordered" evidence="9">
    <location>
        <begin position="306"/>
        <end position="340"/>
    </location>
</feature>
<evidence type="ECO:0000256" key="2">
    <source>
        <dbReference type="ARBA" id="ARBA00022723"/>
    </source>
</evidence>
<feature type="domain" description="C2H2-type" evidence="10">
    <location>
        <begin position="533"/>
        <end position="555"/>
    </location>
</feature>
<evidence type="ECO:0000256" key="6">
    <source>
        <dbReference type="ARBA" id="ARBA00023125"/>
    </source>
</evidence>
<reference evidence="11" key="2">
    <citation type="submission" date="2020-11" db="EMBL/GenBank/DDBJ databases">
        <authorList>
            <person name="McCartney M.A."/>
            <person name="Auch B."/>
            <person name="Kono T."/>
            <person name="Mallez S."/>
            <person name="Becker A."/>
            <person name="Gohl D.M."/>
            <person name="Silverstein K.A.T."/>
            <person name="Koren S."/>
            <person name="Bechman K.B."/>
            <person name="Herman A."/>
            <person name="Abrahante J.E."/>
            <person name="Garbe J."/>
        </authorList>
    </citation>
    <scope>NUCLEOTIDE SEQUENCE</scope>
    <source>
        <strain evidence="11">Duluth1</strain>
        <tissue evidence="11">Whole animal</tissue>
    </source>
</reference>
<sequence>MPLDTFICGSCQGSFNDIEQFILHKNSLCGQQTDESSSQLAASADDSEYVQTENHEDSPGVDTGQQIAEILDMDSMVSSVNGVSRVVSFSGAEEALLTGTGQVFQGENMQTVIILQGDMPHLSLENAGQFLAEVSQEQPNNEYLASLYKKKGRGGRPRKTKKEETIKVEEPKEKVADIGTDGKLTCQRCKKVFNRERVFNAHKCIAMSEYVDFTTKDIANIDPDDNDLPQDDLVDAGALEDDDAEYRVPANVKLETESDSAGPGLGTEVEYTTRVINGKIVSSRHSEGTSEDNQDVDLEQVARYAEQGSNEGSTEGQQVQQSSEAKEIPVQLSSGPDIEDTVRDMVGTTPMFLSEEDKAKFEASLNVDLSGIDHMFQTHGIKQEVNMDIAQPSRFCNTMLTLFSCNTCDKVFKSLSHMRFHVLTHTTLRPYKCFKCNYDSNCRGNLYTHMRKHTGQYYHCDHCKFQTVNKSHLAEHQLIHTSDKQRCKICNKLYNTQKSLMSHIRKYHDNAKGKEYLATFMQGRDMRGTTVIHQCHVCNRKFKKKTDRDRHLFVHDIKDMSIIQHCQLCSYSASRPKYLEKHFQKHRCLYRCCKCEQIFLSSSRLVEHLTSLHSDTDDPATWEALFEASIATSLYLPEPDTNLPSNEKSFVNLPEELSEVAITRQERLQNTGEDYLPMCNADAFINIDPLESGITSESAEAVEGLEQSAMEDGVVSMDTSNHGNQVTFSNHDNQESENDHDLSATKEGSDENCPDTDDVAQNNSCDMNIESNASNVEQQRDVTDKENKEPMELEDNMESDSRDVEQASEDVDEDTAVVEETDLTEEDLLGPVKPRTGSVARLIEKLGYKPMSLQIFQKMRDTFGSEECEYCGRLFFSRTDYEPHVLTHTGDKPFLCTKCNFRSISKDNLRRHMDKEHDNVSYPCRECAFVAYTRTQLWNHALKHKGLKGLECPSCREQFENMSELKEHADTIHPNANIEGLDKLISNKHKLQGKIGRRSYKCPHCDKVFVRASSELQKHMWIHEGIKPFKCPLCPYACRSKNNLQAHMLRHSKDKPFHCGDCGKAYKSKTALRWHVRAHAGKLFKCDQCPYEATQASHLKRHMETHSVKRRYACKDCQYSANTLGFLKVHYARFHKSVESTDIPVIAQDVTGMQADNCFKCLSCDYLFGNLSDLKRHLKSRHQIDVNDLSQVVNESSNELQVQIGEQGIQQVEGYPIMEIKLDQAQIADGNLDEKTASVVSILNQIMGLQQGGAGLGAGLRQGEGHEHQQGVVVTQENIVVENDGSHVYHVNAGTTGLDDSQVYHVSGNTATTEIDGHQYVIQYVSQAEDGCVEVQGDSIEEEVMTEDHVTTHDQILAEGHVTTQGQIIMDGQVLTEGQVMS</sequence>
<dbReference type="PANTHER" id="PTHR24388:SF73">
    <property type="entry name" value="ZINC FINGER PROTEIN ZFAT"/>
    <property type="match status" value="1"/>
</dbReference>
<feature type="region of interest" description="Disordered" evidence="9">
    <location>
        <begin position="37"/>
        <end position="62"/>
    </location>
</feature>
<dbReference type="PROSITE" id="PS00028">
    <property type="entry name" value="ZINC_FINGER_C2H2_1"/>
    <property type="match status" value="9"/>
</dbReference>
<evidence type="ECO:0000313" key="12">
    <source>
        <dbReference type="Proteomes" id="UP000828390"/>
    </source>
</evidence>
<feature type="domain" description="C2H2-type" evidence="10">
    <location>
        <begin position="1084"/>
        <end position="1111"/>
    </location>
</feature>
<dbReference type="InterPro" id="IPR036236">
    <property type="entry name" value="Znf_C2H2_sf"/>
</dbReference>
<evidence type="ECO:0000256" key="9">
    <source>
        <dbReference type="SAM" id="MobiDB-lite"/>
    </source>
</evidence>
<evidence type="ECO:0000256" key="8">
    <source>
        <dbReference type="PROSITE-ProRule" id="PRU00042"/>
    </source>
</evidence>
<dbReference type="FunFam" id="3.30.160.60:FF:000448">
    <property type="entry name" value="RE1-silencing transcription factor A"/>
    <property type="match status" value="1"/>
</dbReference>
<evidence type="ECO:0000256" key="4">
    <source>
        <dbReference type="ARBA" id="ARBA00022771"/>
    </source>
</evidence>
<feature type="domain" description="C2H2-type" evidence="10">
    <location>
        <begin position="1159"/>
        <end position="1182"/>
    </location>
</feature>
<feature type="domain" description="C2H2-type" evidence="10">
    <location>
        <begin position="485"/>
        <end position="513"/>
    </location>
</feature>
<dbReference type="PANTHER" id="PTHR24388">
    <property type="entry name" value="ZINC FINGER PROTEIN"/>
    <property type="match status" value="1"/>
</dbReference>
<feature type="domain" description="C2H2-type" evidence="10">
    <location>
        <begin position="403"/>
        <end position="430"/>
    </location>
</feature>
<keyword evidence="7" id="KW-0539">Nucleus</keyword>
<feature type="domain" description="C2H2-type" evidence="10">
    <location>
        <begin position="866"/>
        <end position="893"/>
    </location>
</feature>
<feature type="domain" description="C2H2-type" evidence="10">
    <location>
        <begin position="590"/>
        <end position="618"/>
    </location>
</feature>
<evidence type="ECO:0000313" key="11">
    <source>
        <dbReference type="EMBL" id="KAH3768960.1"/>
    </source>
</evidence>
<dbReference type="SUPFAM" id="SSF57667">
    <property type="entry name" value="beta-beta-alpha zinc fingers"/>
    <property type="match status" value="6"/>
</dbReference>
<dbReference type="InterPro" id="IPR050527">
    <property type="entry name" value="Snail/Krueppel_Znf"/>
</dbReference>
<keyword evidence="4 8" id="KW-0863">Zinc-finger</keyword>
<keyword evidence="6" id="KW-0238">DNA-binding</keyword>
<dbReference type="Pfam" id="PF00096">
    <property type="entry name" value="zf-C2H2"/>
    <property type="match status" value="4"/>
</dbReference>
<feature type="domain" description="C2H2-type" evidence="10">
    <location>
        <begin position="431"/>
        <end position="458"/>
    </location>
</feature>
<dbReference type="InterPro" id="IPR013087">
    <property type="entry name" value="Znf_C2H2_type"/>
</dbReference>
<dbReference type="GO" id="GO:0000978">
    <property type="term" value="F:RNA polymerase II cis-regulatory region sequence-specific DNA binding"/>
    <property type="evidence" value="ECO:0007669"/>
    <property type="project" value="TreeGrafter"/>
</dbReference>
<dbReference type="GO" id="GO:0005634">
    <property type="term" value="C:nucleus"/>
    <property type="evidence" value="ECO:0007669"/>
    <property type="project" value="UniProtKB-SubCell"/>
</dbReference>
<feature type="domain" description="C2H2-type" evidence="10">
    <location>
        <begin position="1057"/>
        <end position="1084"/>
    </location>
</feature>
<dbReference type="EMBL" id="JAIWYP010000009">
    <property type="protein sequence ID" value="KAH3768960.1"/>
    <property type="molecule type" value="Genomic_DNA"/>
</dbReference>
<feature type="domain" description="C2H2-type" evidence="10">
    <location>
        <begin position="458"/>
        <end position="485"/>
    </location>
</feature>